<dbReference type="RefSeq" id="WP_089051870.1">
    <property type="nucleotide sequence ID" value="NZ_FXTV01000006.1"/>
</dbReference>
<proteinExistence type="predicted"/>
<dbReference type="Pfam" id="PF14391">
    <property type="entry name" value="DUF4421"/>
    <property type="match status" value="1"/>
</dbReference>
<dbReference type="AlphaFoldDB" id="A0A226GPT4"/>
<gene>
    <name evidence="1" type="ORF">B0A66_21345</name>
</gene>
<sequence>MPRIITVAVSKNVWLVILFLLCGANSIIAQTDTTYIGKFDQEFAARISMIQKVASLSHENNADLNLEYRANNPFAIGGGLSWQGMGFNVSQAINYTDKKKGKTKSFDFQYHHYGKKVTFDLFLQNYKGFFLENRKENYTLFPDMKFTRYGVFGQYVFNGNKFSYRAAFDQSEIQLRSAGSLLLGGGAYYTKVNYDDGISFHEKMYQIGPSIGYAYTYIFSKKYFVTGSLTPGLSFNFENLNSKIDLNPTLHFKLASGYNADDWSLNFSFLINRVYVSYSDDSQISVNSGSLHLTYIKRFDSKSKILKKLPSF</sequence>
<keyword evidence="2" id="KW-1185">Reference proteome</keyword>
<dbReference type="InterPro" id="IPR025535">
    <property type="entry name" value="DUF4421"/>
</dbReference>
<accession>A0A226GPT4</accession>
<protein>
    <recommendedName>
        <fullName evidence="3">DUF4421 domain-containing protein</fullName>
    </recommendedName>
</protein>
<dbReference type="EMBL" id="MUGW01000070">
    <property type="protein sequence ID" value="OXA84092.1"/>
    <property type="molecule type" value="Genomic_DNA"/>
</dbReference>
<evidence type="ECO:0000313" key="1">
    <source>
        <dbReference type="EMBL" id="OXA84092.1"/>
    </source>
</evidence>
<reference evidence="1 2" key="1">
    <citation type="submission" date="2016-11" db="EMBL/GenBank/DDBJ databases">
        <title>Whole genomes of Flavobacteriaceae.</title>
        <authorList>
            <person name="Stine C."/>
            <person name="Li C."/>
            <person name="Tadesse D."/>
        </authorList>
    </citation>
    <scope>NUCLEOTIDE SEQUENCE [LARGE SCALE GENOMIC DNA]</scope>
    <source>
        <strain evidence="1 2">DSM 18292</strain>
    </source>
</reference>
<organism evidence="1 2">
    <name type="scientific">Flavobacterium hercynium</name>
    <dbReference type="NCBI Taxonomy" id="387094"/>
    <lineage>
        <taxon>Bacteria</taxon>
        <taxon>Pseudomonadati</taxon>
        <taxon>Bacteroidota</taxon>
        <taxon>Flavobacteriia</taxon>
        <taxon>Flavobacteriales</taxon>
        <taxon>Flavobacteriaceae</taxon>
        <taxon>Flavobacterium</taxon>
    </lineage>
</organism>
<name>A0A226GPT4_9FLAO</name>
<evidence type="ECO:0000313" key="2">
    <source>
        <dbReference type="Proteomes" id="UP000198345"/>
    </source>
</evidence>
<dbReference type="Proteomes" id="UP000198345">
    <property type="component" value="Unassembled WGS sequence"/>
</dbReference>
<evidence type="ECO:0008006" key="3">
    <source>
        <dbReference type="Google" id="ProtNLM"/>
    </source>
</evidence>
<comment type="caution">
    <text evidence="1">The sequence shown here is derived from an EMBL/GenBank/DDBJ whole genome shotgun (WGS) entry which is preliminary data.</text>
</comment>
<dbReference type="OrthoDB" id="975269at2"/>